<comment type="similarity">
    <text evidence="1 4 7">Belongs to the tRNA pseudouridine synthase TruA family.</text>
</comment>
<dbReference type="FunFam" id="3.30.70.580:FF:000001">
    <property type="entry name" value="tRNA pseudouridine synthase A"/>
    <property type="match status" value="1"/>
</dbReference>
<comment type="caution">
    <text evidence="9">The sequence shown here is derived from an EMBL/GenBank/DDBJ whole genome shotgun (WGS) entry which is preliminary data.</text>
</comment>
<dbReference type="InterPro" id="IPR001406">
    <property type="entry name" value="PsdUridine_synth_TruA"/>
</dbReference>
<evidence type="ECO:0000256" key="6">
    <source>
        <dbReference type="PIRSR" id="PIRSR001430-2"/>
    </source>
</evidence>
<dbReference type="STRING" id="28176.CF66_7115"/>
<protein>
    <recommendedName>
        <fullName evidence="4">tRNA pseudouridine synthase A</fullName>
        <ecNumber evidence="4">5.4.99.12</ecNumber>
    </recommendedName>
    <alternativeName>
        <fullName evidence="4">tRNA pseudouridine(38-40) synthase</fullName>
    </alternativeName>
    <alternativeName>
        <fullName evidence="4">tRNA pseudouridylate synthase I</fullName>
    </alternativeName>
    <alternativeName>
        <fullName evidence="4">tRNA-uridine isomerase I</fullName>
    </alternativeName>
</protein>
<dbReference type="AlphaFoldDB" id="S3DZQ7"/>
<evidence type="ECO:0000256" key="3">
    <source>
        <dbReference type="ARBA" id="ARBA00023235"/>
    </source>
</evidence>
<comment type="catalytic activity">
    <reaction evidence="4 7">
        <text>uridine(38/39/40) in tRNA = pseudouridine(38/39/40) in tRNA</text>
        <dbReference type="Rhea" id="RHEA:22376"/>
        <dbReference type="Rhea" id="RHEA-COMP:10085"/>
        <dbReference type="Rhea" id="RHEA-COMP:10087"/>
        <dbReference type="ChEBI" id="CHEBI:65314"/>
        <dbReference type="ChEBI" id="CHEBI:65315"/>
        <dbReference type="EC" id="5.4.99.12"/>
    </reaction>
</comment>
<dbReference type="Pfam" id="PF01416">
    <property type="entry name" value="PseudoU_synth_1"/>
    <property type="match status" value="2"/>
</dbReference>
<reference evidence="9 10" key="1">
    <citation type="journal article" date="2014" name="Environ. Microbiol.">
        <title>Genomic signatures of obligate host dependence in the luminous bacterial symbiont of a vertebrate.</title>
        <authorList>
            <person name="Hendry T.A."/>
            <person name="de Wet J.R."/>
            <person name="Dunlap P.V."/>
        </authorList>
    </citation>
    <scope>NUCLEOTIDE SEQUENCE [LARGE SCALE GENOMIC DNA]</scope>
    <source>
        <strain evidence="9 10">Akat1</strain>
    </source>
</reference>
<dbReference type="Proteomes" id="UP000053688">
    <property type="component" value="Unassembled WGS sequence"/>
</dbReference>
<dbReference type="HAMAP" id="MF_00171">
    <property type="entry name" value="TruA"/>
    <property type="match status" value="1"/>
</dbReference>
<evidence type="ECO:0000256" key="5">
    <source>
        <dbReference type="PIRSR" id="PIRSR001430-1"/>
    </source>
</evidence>
<dbReference type="NCBIfam" id="TIGR00071">
    <property type="entry name" value="hisT_truA"/>
    <property type="match status" value="1"/>
</dbReference>
<feature type="domain" description="Pseudouridine synthase I TruA alpha/beta" evidence="8">
    <location>
        <begin position="143"/>
        <end position="245"/>
    </location>
</feature>
<gene>
    <name evidence="4 9" type="primary">truA</name>
    <name evidence="9" type="ORF">O1U_0744</name>
</gene>
<dbReference type="PATRIC" id="fig|1236703.3.peg.765"/>
<sequence>MMRIALGIEYDGTRYFGWQYQKNLISIQEILEKSLSIIANHSVKVQCAGRTDSGVHATGQVVHFDTVASRKMSAWTIGANMNMPCDIAVCWAKKVPSDFHARFTATARRYRYIIYNNILRHGILSLGISHYYNILDEKKMHQAAQYLLGENNFNSFRAGNCQSRSPWRNVIHANVTRHGYYVVIDIKANAFLYRMVRNIVGSLIAVGTGKENPNWIKWLLEQKQRKLSGITAKAEGLYLVSVEYPSCFFLPKMPIGPLFFSDELD</sequence>
<name>S3DZQ7_9GAMM</name>
<dbReference type="PANTHER" id="PTHR11142">
    <property type="entry name" value="PSEUDOURIDYLATE SYNTHASE"/>
    <property type="match status" value="1"/>
</dbReference>
<dbReference type="InterPro" id="IPR020103">
    <property type="entry name" value="PsdUridine_synth_cat_dom_sf"/>
</dbReference>
<dbReference type="PIRSF" id="PIRSF001430">
    <property type="entry name" value="tRNA_psdUrid_synth"/>
    <property type="match status" value="1"/>
</dbReference>
<evidence type="ECO:0000256" key="2">
    <source>
        <dbReference type="ARBA" id="ARBA00022694"/>
    </source>
</evidence>
<dbReference type="InterPro" id="IPR020094">
    <property type="entry name" value="TruA/RsuA/RluB/E/F_N"/>
</dbReference>
<evidence type="ECO:0000256" key="1">
    <source>
        <dbReference type="ARBA" id="ARBA00009375"/>
    </source>
</evidence>
<proteinExistence type="inferred from homology"/>
<dbReference type="PANTHER" id="PTHR11142:SF0">
    <property type="entry name" value="TRNA PSEUDOURIDINE SYNTHASE-LIKE 1"/>
    <property type="match status" value="1"/>
</dbReference>
<feature type="domain" description="Pseudouridine synthase I TruA alpha/beta" evidence="8">
    <location>
        <begin position="9"/>
        <end position="103"/>
    </location>
</feature>
<feature type="binding site" evidence="4 6">
    <location>
        <position position="110"/>
    </location>
    <ligand>
        <name>substrate</name>
    </ligand>
</feature>
<keyword evidence="2 4" id="KW-0819">tRNA processing</keyword>
<dbReference type="SUPFAM" id="SSF55120">
    <property type="entry name" value="Pseudouridine synthase"/>
    <property type="match status" value="1"/>
</dbReference>
<dbReference type="Gene3D" id="3.30.70.580">
    <property type="entry name" value="Pseudouridine synthase I, catalytic domain, N-terminal subdomain"/>
    <property type="match status" value="1"/>
</dbReference>
<dbReference type="InterPro" id="IPR020095">
    <property type="entry name" value="PsdUridine_synth_TruA_C"/>
</dbReference>
<evidence type="ECO:0000313" key="10">
    <source>
        <dbReference type="Proteomes" id="UP000053688"/>
    </source>
</evidence>
<keyword evidence="10" id="KW-1185">Reference proteome</keyword>
<dbReference type="CDD" id="cd02570">
    <property type="entry name" value="PseudoU_synth_EcTruA"/>
    <property type="match status" value="1"/>
</dbReference>
<accession>S3DZQ7</accession>
<organism evidence="9 10">
    <name type="scientific">Candidatus Photodesmus katoptron Akat1</name>
    <dbReference type="NCBI Taxonomy" id="1236703"/>
    <lineage>
        <taxon>Bacteria</taxon>
        <taxon>Pseudomonadati</taxon>
        <taxon>Pseudomonadota</taxon>
        <taxon>Gammaproteobacteria</taxon>
        <taxon>Vibrionales</taxon>
        <taxon>Vibrionaceae</taxon>
        <taxon>Candidatus Photodesmus</taxon>
    </lineage>
</organism>
<dbReference type="InterPro" id="IPR020097">
    <property type="entry name" value="PsdUridine_synth_TruA_a/b_dom"/>
</dbReference>
<evidence type="ECO:0000256" key="7">
    <source>
        <dbReference type="RuleBase" id="RU003792"/>
    </source>
</evidence>
<evidence type="ECO:0000313" key="9">
    <source>
        <dbReference type="EMBL" id="EPE37441.1"/>
    </source>
</evidence>
<comment type="caution">
    <text evidence="4">Lacks conserved residue(s) required for the propagation of feature annotation.</text>
</comment>
<dbReference type="EC" id="5.4.99.12" evidence="4"/>
<keyword evidence="3 4" id="KW-0413">Isomerase</keyword>
<dbReference type="GO" id="GO:0003723">
    <property type="term" value="F:RNA binding"/>
    <property type="evidence" value="ECO:0007669"/>
    <property type="project" value="InterPro"/>
</dbReference>
<dbReference type="GO" id="GO:0031119">
    <property type="term" value="P:tRNA pseudouridine synthesis"/>
    <property type="evidence" value="ECO:0007669"/>
    <property type="project" value="UniProtKB-UniRule"/>
</dbReference>
<dbReference type="GO" id="GO:0160147">
    <property type="term" value="F:tRNA pseudouridine(38-40) synthase activity"/>
    <property type="evidence" value="ECO:0007669"/>
    <property type="project" value="UniProtKB-EC"/>
</dbReference>
<dbReference type="Gene3D" id="3.30.70.660">
    <property type="entry name" value="Pseudouridine synthase I, catalytic domain, C-terminal subdomain"/>
    <property type="match status" value="1"/>
</dbReference>
<dbReference type="EMBL" id="AMSD01000002">
    <property type="protein sequence ID" value="EPE37441.1"/>
    <property type="molecule type" value="Genomic_DNA"/>
</dbReference>
<feature type="active site" description="Nucleophile" evidence="4 5">
    <location>
        <position position="52"/>
    </location>
</feature>
<comment type="function">
    <text evidence="4">Formation of pseudouridine at positions 38, 39 and 40 in the anticodon stem and loop of transfer RNAs.</text>
</comment>
<evidence type="ECO:0000259" key="8">
    <source>
        <dbReference type="Pfam" id="PF01416"/>
    </source>
</evidence>
<comment type="subunit">
    <text evidence="4">Homodimer.</text>
</comment>
<dbReference type="eggNOG" id="COG0101">
    <property type="taxonomic scope" value="Bacteria"/>
</dbReference>
<evidence type="ECO:0000256" key="4">
    <source>
        <dbReference type="HAMAP-Rule" id="MF_00171"/>
    </source>
</evidence>